<feature type="transmembrane region" description="Helical" evidence="7">
    <location>
        <begin position="143"/>
        <end position="166"/>
    </location>
</feature>
<keyword evidence="6 7" id="KW-0472">Membrane</keyword>
<feature type="transmembrane region" description="Helical" evidence="7">
    <location>
        <begin position="373"/>
        <end position="393"/>
    </location>
</feature>
<feature type="transmembrane region" description="Helical" evidence="7">
    <location>
        <begin position="314"/>
        <end position="332"/>
    </location>
</feature>
<evidence type="ECO:0000313" key="10">
    <source>
        <dbReference type="Proteomes" id="UP000830167"/>
    </source>
</evidence>
<keyword evidence="4 7" id="KW-0812">Transmembrane</keyword>
<feature type="transmembrane region" description="Helical" evidence="7">
    <location>
        <begin position="285"/>
        <end position="307"/>
    </location>
</feature>
<evidence type="ECO:0000256" key="7">
    <source>
        <dbReference type="SAM" id="Phobius"/>
    </source>
</evidence>
<evidence type="ECO:0000256" key="2">
    <source>
        <dbReference type="ARBA" id="ARBA00010992"/>
    </source>
</evidence>
<feature type="transmembrane region" description="Helical" evidence="7">
    <location>
        <begin position="53"/>
        <end position="77"/>
    </location>
</feature>
<gene>
    <name evidence="9" type="ORF">LSG31_13685</name>
</gene>
<name>A0ABY4CEM3_9BACL</name>
<feature type="transmembrane region" description="Helical" evidence="7">
    <location>
        <begin position="172"/>
        <end position="192"/>
    </location>
</feature>
<feature type="transmembrane region" description="Helical" evidence="7">
    <location>
        <begin position="338"/>
        <end position="361"/>
    </location>
</feature>
<dbReference type="PANTHER" id="PTHR48022:SF2">
    <property type="entry name" value="PLASTIDIC GLUCOSE TRANSPORTER 4"/>
    <property type="match status" value="1"/>
</dbReference>
<dbReference type="PANTHER" id="PTHR48022">
    <property type="entry name" value="PLASTIDIC GLUCOSE TRANSPORTER 4"/>
    <property type="match status" value="1"/>
</dbReference>
<evidence type="ECO:0000256" key="5">
    <source>
        <dbReference type="ARBA" id="ARBA00022989"/>
    </source>
</evidence>
<feature type="transmembrane region" description="Helical" evidence="7">
    <location>
        <begin position="109"/>
        <end position="131"/>
    </location>
</feature>
<evidence type="ECO:0000256" key="1">
    <source>
        <dbReference type="ARBA" id="ARBA00004651"/>
    </source>
</evidence>
<organism evidence="9 10">
    <name type="scientific">Fodinisporobacter ferrooxydans</name>
    <dbReference type="NCBI Taxonomy" id="2901836"/>
    <lineage>
        <taxon>Bacteria</taxon>
        <taxon>Bacillati</taxon>
        <taxon>Bacillota</taxon>
        <taxon>Bacilli</taxon>
        <taxon>Bacillales</taxon>
        <taxon>Alicyclobacillaceae</taxon>
        <taxon>Fodinisporobacter</taxon>
    </lineage>
</organism>
<evidence type="ECO:0000313" key="9">
    <source>
        <dbReference type="EMBL" id="UOF88975.1"/>
    </source>
</evidence>
<dbReference type="Proteomes" id="UP000830167">
    <property type="component" value="Chromosome"/>
</dbReference>
<evidence type="ECO:0000256" key="4">
    <source>
        <dbReference type="ARBA" id="ARBA00022692"/>
    </source>
</evidence>
<comment type="subcellular location">
    <subcellularLocation>
        <location evidence="1">Cell membrane</location>
        <topology evidence="1">Multi-pass membrane protein</topology>
    </subcellularLocation>
</comment>
<dbReference type="CDD" id="cd17316">
    <property type="entry name" value="MFS_SV2_like"/>
    <property type="match status" value="1"/>
</dbReference>
<proteinExistence type="inferred from homology"/>
<dbReference type="InterPro" id="IPR036259">
    <property type="entry name" value="MFS_trans_sf"/>
</dbReference>
<protein>
    <submittedName>
        <fullName evidence="9">Sugar porter family MFS transporter</fullName>
    </submittedName>
</protein>
<feature type="transmembrane region" description="Helical" evidence="7">
    <location>
        <begin position="405"/>
        <end position="424"/>
    </location>
</feature>
<dbReference type="InterPro" id="IPR020846">
    <property type="entry name" value="MFS_dom"/>
</dbReference>
<keyword evidence="5 7" id="KW-1133">Transmembrane helix</keyword>
<feature type="domain" description="Major facilitator superfamily (MFS) profile" evidence="8">
    <location>
        <begin position="19"/>
        <end position="428"/>
    </location>
</feature>
<dbReference type="InterPro" id="IPR005828">
    <property type="entry name" value="MFS_sugar_transport-like"/>
</dbReference>
<dbReference type="Pfam" id="PF00083">
    <property type="entry name" value="Sugar_tr"/>
    <property type="match status" value="1"/>
</dbReference>
<evidence type="ECO:0000256" key="6">
    <source>
        <dbReference type="ARBA" id="ARBA00023136"/>
    </source>
</evidence>
<evidence type="ECO:0000256" key="3">
    <source>
        <dbReference type="ARBA" id="ARBA00022448"/>
    </source>
</evidence>
<dbReference type="Gene3D" id="1.20.1250.20">
    <property type="entry name" value="MFS general substrate transporter like domains"/>
    <property type="match status" value="1"/>
</dbReference>
<feature type="transmembrane region" description="Helical" evidence="7">
    <location>
        <begin position="244"/>
        <end position="265"/>
    </location>
</feature>
<accession>A0ABY4CEM3</accession>
<dbReference type="SUPFAM" id="SSF103473">
    <property type="entry name" value="MFS general substrate transporter"/>
    <property type="match status" value="1"/>
</dbReference>
<evidence type="ECO:0000259" key="8">
    <source>
        <dbReference type="PROSITE" id="PS50850"/>
    </source>
</evidence>
<dbReference type="PROSITE" id="PS50850">
    <property type="entry name" value="MFS"/>
    <property type="match status" value="1"/>
</dbReference>
<sequence length="459" mass="49481">MSSKALIEDAPFTSFHRKLTIYSSGGPFLDGYILSIIGIALSQLSPQLHLSALWSGLIGASALAGIFLGGLVFGYVSDLLGRQALYTIDLIIFIVGSILQFFVSNAVELFILRLIVGIAIGADYPITTALLGEFLPRKQRGPLVGSLFCTWYVGATAAYIVGYLLLGTGPNAWRWMLASSVVPAVIIVLLRFGTPESPRWLLSKGRIDEARQVIHQVFGPEYDIESLGEVQEKTRFTKLFEPGYLGRVLFVGAFYMLQIIPLFAMYTFGPEILAAFHLDKGNASILGSALISLFFLIGVIPAMLLVNKLGRRKLIIFSFLFMTIGLFIDALFPNGSVGVVLAGFLIYALFSGGPNVLDLVYPSELFPTDVRASAVGVTTAISRIGAFVGTFAVPFALTNMGIGTTMYIATGLTFLGLIICVAFAPETKNTTLGESSVVKNSRTGAIASRHSLQQTDILD</sequence>
<dbReference type="EMBL" id="CP089291">
    <property type="protein sequence ID" value="UOF88975.1"/>
    <property type="molecule type" value="Genomic_DNA"/>
</dbReference>
<dbReference type="RefSeq" id="WP_347435657.1">
    <property type="nucleotide sequence ID" value="NZ_CP089291.1"/>
</dbReference>
<comment type="similarity">
    <text evidence="2">Belongs to the major facilitator superfamily. Sugar transporter (TC 2.A.1.1) family.</text>
</comment>
<keyword evidence="10" id="KW-1185">Reference proteome</keyword>
<keyword evidence="3" id="KW-0813">Transport</keyword>
<dbReference type="InterPro" id="IPR050360">
    <property type="entry name" value="MFS_Sugar_Transporters"/>
</dbReference>
<dbReference type="PROSITE" id="PS00217">
    <property type="entry name" value="SUGAR_TRANSPORT_2"/>
    <property type="match status" value="1"/>
</dbReference>
<reference evidence="9" key="1">
    <citation type="submission" date="2021-12" db="EMBL/GenBank/DDBJ databases">
        <title>Alicyclobacillaceae gen. nov., sp. nov., isolated from chalcocite enrichment system.</title>
        <authorList>
            <person name="Jiang Z."/>
        </authorList>
    </citation>
    <scope>NUCLEOTIDE SEQUENCE</scope>
    <source>
        <strain evidence="9">MYW30-H2</strain>
    </source>
</reference>
<feature type="transmembrane region" description="Helical" evidence="7">
    <location>
        <begin position="21"/>
        <end position="41"/>
    </location>
</feature>
<feature type="transmembrane region" description="Helical" evidence="7">
    <location>
        <begin position="84"/>
        <end position="103"/>
    </location>
</feature>
<dbReference type="InterPro" id="IPR005829">
    <property type="entry name" value="Sugar_transporter_CS"/>
</dbReference>